<protein>
    <recommendedName>
        <fullName evidence="3">2'-5' RNA ligase</fullName>
    </recommendedName>
</protein>
<dbReference type="RefSeq" id="WP_193811112.1">
    <property type="nucleotide sequence ID" value="NZ_CP040442.1"/>
</dbReference>
<accession>A0A7M2YBC8</accession>
<dbReference type="PANTHER" id="PTHR40037:SF1">
    <property type="entry name" value="PHOSPHOESTERASE SAOUHSC_00951-RELATED"/>
    <property type="match status" value="1"/>
</dbReference>
<dbReference type="KEGG" id="kfa:Q73A0000_11535"/>
<dbReference type="Gene3D" id="3.90.1140.10">
    <property type="entry name" value="Cyclic phosphodiesterase"/>
    <property type="match status" value="1"/>
</dbReference>
<gene>
    <name evidence="1" type="ORF">Q73A0000_11535</name>
</gene>
<sequence length="174" mass="20810">MSLYFIAVVPHKELRQKARVFSKDFAERFNSVKSFENFPHITLIKPFHFDENQEDVLVENFSVMNLKSFTFEVNLKNFGCFPNKDKPVIFIKPESSTELQQLYDEVQPSMKFHSYAKIHPHLTVAYKDLSPKNFQKAWEEYQTKTFEDSFLVDKICLFKHENKKWNLLKIKYLN</sequence>
<evidence type="ECO:0008006" key="3">
    <source>
        <dbReference type="Google" id="ProtNLM"/>
    </source>
</evidence>
<keyword evidence="2" id="KW-1185">Reference proteome</keyword>
<name>A0A7M2YBC8_9FLAO</name>
<dbReference type="SUPFAM" id="SSF55144">
    <property type="entry name" value="LigT-like"/>
    <property type="match status" value="1"/>
</dbReference>
<dbReference type="PANTHER" id="PTHR40037">
    <property type="entry name" value="PHOSPHOESTERASE YJCG-RELATED"/>
    <property type="match status" value="1"/>
</dbReference>
<dbReference type="AlphaFoldDB" id="A0A7M2YBC8"/>
<evidence type="ECO:0000313" key="2">
    <source>
        <dbReference type="Proteomes" id="UP000594195"/>
    </source>
</evidence>
<dbReference type="InterPro" id="IPR009097">
    <property type="entry name" value="Cyclic_Pdiesterase"/>
</dbReference>
<dbReference type="Proteomes" id="UP000594195">
    <property type="component" value="Chromosome"/>
</dbReference>
<reference evidence="1 2" key="1">
    <citation type="submission" date="2019-05" db="EMBL/GenBank/DDBJ databases">
        <title>Chryseobacterium sp. isolated from King George Island, maritime Antarctica.</title>
        <authorList>
            <person name="Peng X."/>
        </authorList>
    </citation>
    <scope>NUCLEOTIDE SEQUENCE [LARGE SCALE GENOMIC DNA]</scope>
    <source>
        <strain evidence="1 2">7-3A</strain>
    </source>
</reference>
<dbReference type="EMBL" id="CP040442">
    <property type="protein sequence ID" value="QOW10945.1"/>
    <property type="molecule type" value="Genomic_DNA"/>
</dbReference>
<dbReference type="Pfam" id="PF13563">
    <property type="entry name" value="2_5_RNA_ligase2"/>
    <property type="match status" value="1"/>
</dbReference>
<proteinExistence type="predicted"/>
<organism evidence="1 2">
    <name type="scientific">Kaistella flava</name>
    <name type="common">ex Peng et al. 2021</name>
    <dbReference type="NCBI Taxonomy" id="2038776"/>
    <lineage>
        <taxon>Bacteria</taxon>
        <taxon>Pseudomonadati</taxon>
        <taxon>Bacteroidota</taxon>
        <taxon>Flavobacteriia</taxon>
        <taxon>Flavobacteriales</taxon>
        <taxon>Weeksellaceae</taxon>
        <taxon>Chryseobacterium group</taxon>
        <taxon>Kaistella</taxon>
    </lineage>
</organism>
<dbReference type="InterPro" id="IPR050580">
    <property type="entry name" value="2H_phosphoesterase_YjcG-like"/>
</dbReference>
<evidence type="ECO:0000313" key="1">
    <source>
        <dbReference type="EMBL" id="QOW10945.1"/>
    </source>
</evidence>